<dbReference type="SUPFAM" id="SSF143422">
    <property type="entry name" value="Transposase IS200-like"/>
    <property type="match status" value="1"/>
</dbReference>
<organism evidence="2 3">
    <name type="scientific">Nocardia cyriacigeorgica</name>
    <dbReference type="NCBI Taxonomy" id="135487"/>
    <lineage>
        <taxon>Bacteria</taxon>
        <taxon>Bacillati</taxon>
        <taxon>Actinomycetota</taxon>
        <taxon>Actinomycetes</taxon>
        <taxon>Mycobacteriales</taxon>
        <taxon>Nocardiaceae</taxon>
        <taxon>Nocardia</taxon>
    </lineage>
</organism>
<dbReference type="EMBL" id="VBUU01000036">
    <property type="protein sequence ID" value="TLF98169.1"/>
    <property type="molecule type" value="Genomic_DNA"/>
</dbReference>
<name>A0A5R8P6T1_9NOCA</name>
<dbReference type="PANTHER" id="PTHR33360">
    <property type="entry name" value="TRANSPOSASE FOR INSERTION SEQUENCE ELEMENT IS200"/>
    <property type="match status" value="1"/>
</dbReference>
<dbReference type="SMART" id="SM01321">
    <property type="entry name" value="Y1_Tnp"/>
    <property type="match status" value="1"/>
</dbReference>
<dbReference type="InterPro" id="IPR036515">
    <property type="entry name" value="Transposase_17_sf"/>
</dbReference>
<sequence length="148" mass="17073">MVSDTEYRRGRSVFSALRVHLVFVTRYRRGVLNDDMLNLCEATMRDVCADFDARLVEFTGEDDHVHLLVEYPPKVALSRLVNSLKGVSARRLRDEFTERVNRHSMNGHLWSPSYLAASCDGAPTSIIRQFIEQQRQPPRTPGRPKLMR</sequence>
<reference evidence="2 3" key="1">
    <citation type="submission" date="2019-05" db="EMBL/GenBank/DDBJ databases">
        <title>Genomes sequences of two Nocardia cyriacigeorgica environmental isolates, type strains Nocardia asteroides ATCC 19247 and Nocardia cyriacigeorgica DSM 44484.</title>
        <authorList>
            <person name="Vautrin F."/>
            <person name="Bergeron E."/>
            <person name="Dubost A."/>
            <person name="Abrouk D."/>
            <person name="Rodriguez Nava V."/>
            <person name="Pujic P."/>
        </authorList>
    </citation>
    <scope>NUCLEOTIDE SEQUENCE [LARGE SCALE GENOMIC DNA]</scope>
    <source>
        <strain evidence="2 3">EML 1456</strain>
    </source>
</reference>
<dbReference type="GO" id="GO:0003677">
    <property type="term" value="F:DNA binding"/>
    <property type="evidence" value="ECO:0007669"/>
    <property type="project" value="InterPro"/>
</dbReference>
<dbReference type="PANTHER" id="PTHR33360:SF2">
    <property type="entry name" value="TRANSPOSASE FOR INSERTION SEQUENCE ELEMENT IS200"/>
    <property type="match status" value="1"/>
</dbReference>
<protein>
    <submittedName>
        <fullName evidence="2">IS200/IS605 family transposase</fullName>
    </submittedName>
</protein>
<dbReference type="Gene3D" id="3.30.70.1290">
    <property type="entry name" value="Transposase IS200-like"/>
    <property type="match status" value="1"/>
</dbReference>
<dbReference type="Proteomes" id="UP000308349">
    <property type="component" value="Unassembled WGS sequence"/>
</dbReference>
<dbReference type="GO" id="GO:0004803">
    <property type="term" value="F:transposase activity"/>
    <property type="evidence" value="ECO:0007669"/>
    <property type="project" value="InterPro"/>
</dbReference>
<feature type="domain" description="Transposase IS200-like" evidence="1">
    <location>
        <begin position="14"/>
        <end position="134"/>
    </location>
</feature>
<dbReference type="OrthoDB" id="9798161at2"/>
<dbReference type="RefSeq" id="WP_138458437.1">
    <property type="nucleotide sequence ID" value="NZ_VBUU01000036.1"/>
</dbReference>
<dbReference type="NCBIfam" id="NF033573">
    <property type="entry name" value="transpos_IS200"/>
    <property type="match status" value="1"/>
</dbReference>
<evidence type="ECO:0000259" key="1">
    <source>
        <dbReference type="SMART" id="SM01321"/>
    </source>
</evidence>
<gene>
    <name evidence="2" type="primary">tnpA</name>
    <name evidence="2" type="ORF">FEK35_25805</name>
</gene>
<comment type="caution">
    <text evidence="2">The sequence shown here is derived from an EMBL/GenBank/DDBJ whole genome shotgun (WGS) entry which is preliminary data.</text>
</comment>
<dbReference type="AlphaFoldDB" id="A0A5R8P6T1"/>
<evidence type="ECO:0000313" key="2">
    <source>
        <dbReference type="EMBL" id="TLF98169.1"/>
    </source>
</evidence>
<proteinExistence type="predicted"/>
<evidence type="ECO:0000313" key="3">
    <source>
        <dbReference type="Proteomes" id="UP000308349"/>
    </source>
</evidence>
<dbReference type="GO" id="GO:0006313">
    <property type="term" value="P:DNA transposition"/>
    <property type="evidence" value="ECO:0007669"/>
    <property type="project" value="InterPro"/>
</dbReference>
<accession>A0A5R8P6T1</accession>
<dbReference type="Pfam" id="PF01797">
    <property type="entry name" value="Y1_Tnp"/>
    <property type="match status" value="1"/>
</dbReference>
<dbReference type="InterPro" id="IPR002686">
    <property type="entry name" value="Transposase_17"/>
</dbReference>